<protein>
    <recommendedName>
        <fullName evidence="12">Laccase domain-containing protein</fullName>
    </recommendedName>
</protein>
<dbReference type="PANTHER" id="PTHR30616">
    <property type="entry name" value="UNCHARACTERIZED PROTEIN YFIH"/>
    <property type="match status" value="1"/>
</dbReference>
<proteinExistence type="inferred from homology"/>
<dbReference type="EMBL" id="CM001376">
    <property type="protein sequence ID" value="EHM13069.1"/>
    <property type="molecule type" value="Genomic_DNA"/>
</dbReference>
<dbReference type="InterPro" id="IPR011324">
    <property type="entry name" value="Cytotoxic_necrot_fac-like_cat"/>
</dbReference>
<evidence type="ECO:0000256" key="7">
    <source>
        <dbReference type="ARBA" id="ARBA00047989"/>
    </source>
</evidence>
<dbReference type="eggNOG" id="COG1496">
    <property type="taxonomic scope" value="Bacteria"/>
</dbReference>
<dbReference type="GO" id="GO:0005507">
    <property type="term" value="F:copper ion binding"/>
    <property type="evidence" value="ECO:0007669"/>
    <property type="project" value="TreeGrafter"/>
</dbReference>
<organism evidence="10 11">
    <name type="scientific">Jonquetella anthropi DSM 22815</name>
    <dbReference type="NCBI Taxonomy" id="885272"/>
    <lineage>
        <taxon>Bacteria</taxon>
        <taxon>Thermotogati</taxon>
        <taxon>Synergistota</taxon>
        <taxon>Synergistia</taxon>
        <taxon>Synergistales</taxon>
        <taxon>Dethiosulfovibrionaceae</taxon>
        <taxon>Jonquetella</taxon>
    </lineage>
</organism>
<dbReference type="Gene3D" id="3.60.140.10">
    <property type="entry name" value="CNF1/YfiH-like putative cysteine hydrolases"/>
    <property type="match status" value="1"/>
</dbReference>
<comment type="similarity">
    <text evidence="2">Belongs to the purine nucleoside phosphorylase YfiH/LACC1 family.</text>
</comment>
<evidence type="ECO:0000256" key="2">
    <source>
        <dbReference type="ARBA" id="ARBA00007353"/>
    </source>
</evidence>
<sequence>MNGAEHSDSGSLIYPVSSPFRAALTLRNWQGKLPAPSLVQVHGTTVIDGDEVLAASGPLPGDGLLICAAGPRGEWALRFADCFPVVVQPEGPSPSWLLVIHSGFAGTVKRIAACGVQMAARCYPETDLRKVRAWIGPGICFSCYERDEDELALSAASEWNSENWRREGGKIHFDIAGEIADQLAEVGLLPSKIERIPYCTRCRRDLFFSYRGGDRSERMYLTVQRIGC</sequence>
<dbReference type="GO" id="GO:0016787">
    <property type="term" value="F:hydrolase activity"/>
    <property type="evidence" value="ECO:0007669"/>
    <property type="project" value="UniProtKB-KW"/>
</dbReference>
<comment type="catalytic activity">
    <reaction evidence="8">
        <text>adenosine + phosphate = alpha-D-ribose 1-phosphate + adenine</text>
        <dbReference type="Rhea" id="RHEA:27642"/>
        <dbReference type="ChEBI" id="CHEBI:16335"/>
        <dbReference type="ChEBI" id="CHEBI:16708"/>
        <dbReference type="ChEBI" id="CHEBI:43474"/>
        <dbReference type="ChEBI" id="CHEBI:57720"/>
        <dbReference type="EC" id="2.4.2.1"/>
    </reaction>
    <physiologicalReaction direction="left-to-right" evidence="8">
        <dbReference type="Rhea" id="RHEA:27643"/>
    </physiologicalReaction>
</comment>
<keyword evidence="6" id="KW-0862">Zinc</keyword>
<keyword evidence="5" id="KW-0378">Hydrolase</keyword>
<dbReference type="HOGENOM" id="CLU_1110968_0_0_0"/>
<comment type="catalytic activity">
    <reaction evidence="7">
        <text>adenosine + H2O + H(+) = inosine + NH4(+)</text>
        <dbReference type="Rhea" id="RHEA:24408"/>
        <dbReference type="ChEBI" id="CHEBI:15377"/>
        <dbReference type="ChEBI" id="CHEBI:15378"/>
        <dbReference type="ChEBI" id="CHEBI:16335"/>
        <dbReference type="ChEBI" id="CHEBI:17596"/>
        <dbReference type="ChEBI" id="CHEBI:28938"/>
        <dbReference type="EC" id="3.5.4.4"/>
    </reaction>
    <physiologicalReaction direction="left-to-right" evidence="7">
        <dbReference type="Rhea" id="RHEA:24409"/>
    </physiologicalReaction>
</comment>
<dbReference type="Pfam" id="PF02578">
    <property type="entry name" value="Cu-oxidase_4"/>
    <property type="match status" value="1"/>
</dbReference>
<evidence type="ECO:0008006" key="12">
    <source>
        <dbReference type="Google" id="ProtNLM"/>
    </source>
</evidence>
<accession>H0UK60</accession>
<dbReference type="CDD" id="cd16833">
    <property type="entry name" value="YfiH"/>
    <property type="match status" value="1"/>
</dbReference>
<evidence type="ECO:0000256" key="6">
    <source>
        <dbReference type="ARBA" id="ARBA00022833"/>
    </source>
</evidence>
<dbReference type="Proteomes" id="UP000003806">
    <property type="component" value="Chromosome"/>
</dbReference>
<gene>
    <name evidence="10" type="ORF">JonanDRAFT_0683</name>
</gene>
<dbReference type="AlphaFoldDB" id="H0UK60"/>
<dbReference type="InterPro" id="IPR003730">
    <property type="entry name" value="Cu_polyphenol_OxRdtase"/>
</dbReference>
<dbReference type="SUPFAM" id="SSF64438">
    <property type="entry name" value="CNF1/YfiH-like putative cysteine hydrolases"/>
    <property type="match status" value="1"/>
</dbReference>
<dbReference type="InterPro" id="IPR038371">
    <property type="entry name" value="Cu_polyphenol_OxRdtase_sf"/>
</dbReference>
<dbReference type="RefSeq" id="WP_008520957.1">
    <property type="nucleotide sequence ID" value="NZ_CM001376.1"/>
</dbReference>
<evidence type="ECO:0000313" key="10">
    <source>
        <dbReference type="EMBL" id="EHM13069.1"/>
    </source>
</evidence>
<evidence type="ECO:0000256" key="4">
    <source>
        <dbReference type="ARBA" id="ARBA00022723"/>
    </source>
</evidence>
<comment type="catalytic activity">
    <reaction evidence="1">
        <text>inosine + phosphate = alpha-D-ribose 1-phosphate + hypoxanthine</text>
        <dbReference type="Rhea" id="RHEA:27646"/>
        <dbReference type="ChEBI" id="CHEBI:17368"/>
        <dbReference type="ChEBI" id="CHEBI:17596"/>
        <dbReference type="ChEBI" id="CHEBI:43474"/>
        <dbReference type="ChEBI" id="CHEBI:57720"/>
        <dbReference type="EC" id="2.4.2.1"/>
    </reaction>
    <physiologicalReaction direction="left-to-right" evidence="1">
        <dbReference type="Rhea" id="RHEA:27647"/>
    </physiologicalReaction>
</comment>
<evidence type="ECO:0000256" key="3">
    <source>
        <dbReference type="ARBA" id="ARBA00022679"/>
    </source>
</evidence>
<evidence type="ECO:0000256" key="8">
    <source>
        <dbReference type="ARBA" id="ARBA00048968"/>
    </source>
</evidence>
<keyword evidence="11" id="KW-1185">Reference proteome</keyword>
<dbReference type="GO" id="GO:0017061">
    <property type="term" value="F:S-methyl-5-thioadenosine phosphorylase activity"/>
    <property type="evidence" value="ECO:0007669"/>
    <property type="project" value="UniProtKB-EC"/>
</dbReference>
<dbReference type="PANTHER" id="PTHR30616:SF2">
    <property type="entry name" value="PURINE NUCLEOSIDE PHOSPHORYLASE LACC1"/>
    <property type="match status" value="1"/>
</dbReference>
<evidence type="ECO:0000256" key="5">
    <source>
        <dbReference type="ARBA" id="ARBA00022801"/>
    </source>
</evidence>
<keyword evidence="4" id="KW-0479">Metal-binding</keyword>
<evidence type="ECO:0000256" key="9">
    <source>
        <dbReference type="ARBA" id="ARBA00049893"/>
    </source>
</evidence>
<evidence type="ECO:0000313" key="11">
    <source>
        <dbReference type="Proteomes" id="UP000003806"/>
    </source>
</evidence>
<evidence type="ECO:0000256" key="1">
    <source>
        <dbReference type="ARBA" id="ARBA00000553"/>
    </source>
</evidence>
<dbReference type="OrthoDB" id="4279at2"/>
<dbReference type="STRING" id="885272.JonanDRAFT_0683"/>
<reference evidence="10 11" key="1">
    <citation type="submission" date="2011-11" db="EMBL/GenBank/DDBJ databases">
        <title>The Noncontiguous Finished genome of Jonquetella anthropi DSM 22815.</title>
        <authorList>
            <consortium name="US DOE Joint Genome Institute (JGI-PGF)"/>
            <person name="Lucas S."/>
            <person name="Copeland A."/>
            <person name="Lapidus A."/>
            <person name="Glavina del Rio T."/>
            <person name="Dalin E."/>
            <person name="Tice H."/>
            <person name="Bruce D."/>
            <person name="Goodwin L."/>
            <person name="Pitluck S."/>
            <person name="Peters L."/>
            <person name="Mikhailova N."/>
            <person name="Held B."/>
            <person name="Kyrpides N."/>
            <person name="Mavromatis K."/>
            <person name="Ivanova N."/>
            <person name="Markowitz V."/>
            <person name="Cheng J.-F."/>
            <person name="Hugenholtz P."/>
            <person name="Woyke T."/>
            <person name="Wu D."/>
            <person name="Gronow S."/>
            <person name="Wellnitz S."/>
            <person name="Brambilla E."/>
            <person name="Klenk H.-P."/>
            <person name="Eisen J.A."/>
        </authorList>
    </citation>
    <scope>NUCLEOTIDE SEQUENCE [LARGE SCALE GENOMIC DNA]</scope>
    <source>
        <strain evidence="10 11">DSM 22815</strain>
    </source>
</reference>
<comment type="catalytic activity">
    <reaction evidence="9">
        <text>S-methyl-5'-thioadenosine + phosphate = 5-(methylsulfanyl)-alpha-D-ribose 1-phosphate + adenine</text>
        <dbReference type="Rhea" id="RHEA:11852"/>
        <dbReference type="ChEBI" id="CHEBI:16708"/>
        <dbReference type="ChEBI" id="CHEBI:17509"/>
        <dbReference type="ChEBI" id="CHEBI:43474"/>
        <dbReference type="ChEBI" id="CHEBI:58533"/>
        <dbReference type="EC" id="2.4.2.28"/>
    </reaction>
    <physiologicalReaction direction="left-to-right" evidence="9">
        <dbReference type="Rhea" id="RHEA:11853"/>
    </physiologicalReaction>
</comment>
<name>H0UK60_9BACT</name>
<keyword evidence="3" id="KW-0808">Transferase</keyword>